<dbReference type="PANTHER" id="PTHR30288">
    <property type="entry name" value="FLAGELLAR CAP/ASSEMBLY PROTEIN FLID"/>
    <property type="match status" value="1"/>
</dbReference>
<comment type="function">
    <text evidence="5">Required for morphogenesis and for the elongation of the flagellar filament by facilitating polymerization of the flagellin monomers at the tip of growing filament. Forms a capping structure, which prevents flagellin subunits (transported through the central channel of the flagellum) from leaking out without polymerization at the distal end.</text>
</comment>
<comment type="caution">
    <text evidence="8">The sequence shown here is derived from an EMBL/GenBank/DDBJ whole genome shotgun (WGS) entry which is preliminary data.</text>
</comment>
<evidence type="ECO:0000256" key="1">
    <source>
        <dbReference type="ARBA" id="ARBA00009764"/>
    </source>
</evidence>
<comment type="similarity">
    <text evidence="1 5">Belongs to the FliD family.</text>
</comment>
<dbReference type="InterPro" id="IPR010809">
    <property type="entry name" value="FliD_C"/>
</dbReference>
<keyword evidence="8" id="KW-0282">Flagellum</keyword>
<evidence type="ECO:0000313" key="9">
    <source>
        <dbReference type="Proteomes" id="UP001206126"/>
    </source>
</evidence>
<organism evidence="8 9">
    <name type="scientific">Massilia agilis</name>
    <dbReference type="NCBI Taxonomy" id="1811226"/>
    <lineage>
        <taxon>Bacteria</taxon>
        <taxon>Pseudomonadati</taxon>
        <taxon>Pseudomonadota</taxon>
        <taxon>Betaproteobacteria</taxon>
        <taxon>Burkholderiales</taxon>
        <taxon>Oxalobacteraceae</taxon>
        <taxon>Telluria group</taxon>
        <taxon>Massilia</taxon>
    </lineage>
</organism>
<feature type="domain" description="Flagellar hook-associated protein 2 C-terminal" evidence="7">
    <location>
        <begin position="231"/>
        <end position="448"/>
    </location>
</feature>
<proteinExistence type="inferred from homology"/>
<keyword evidence="3" id="KW-0175">Coiled coil</keyword>
<dbReference type="InterPro" id="IPR018247">
    <property type="entry name" value="EF_Hand_1_Ca_BS"/>
</dbReference>
<comment type="subcellular location">
    <subcellularLocation>
        <location evidence="5">Secreted</location>
    </subcellularLocation>
    <subcellularLocation>
        <location evidence="5">Bacterial flagellum</location>
    </subcellularLocation>
</comment>
<keyword evidence="8" id="KW-0969">Cilium</keyword>
<evidence type="ECO:0000256" key="4">
    <source>
        <dbReference type="ARBA" id="ARBA00023143"/>
    </source>
</evidence>
<keyword evidence="5" id="KW-0964">Secreted</keyword>
<evidence type="ECO:0000313" key="8">
    <source>
        <dbReference type="EMBL" id="MCS0808900.1"/>
    </source>
</evidence>
<keyword evidence="9" id="KW-1185">Reference proteome</keyword>
<dbReference type="InterPro" id="IPR040026">
    <property type="entry name" value="FliD"/>
</dbReference>
<dbReference type="RefSeq" id="WP_258822651.1">
    <property type="nucleotide sequence ID" value="NZ_JANUHB010000002.1"/>
</dbReference>
<dbReference type="InterPro" id="IPR003481">
    <property type="entry name" value="FliD_N"/>
</dbReference>
<evidence type="ECO:0000256" key="2">
    <source>
        <dbReference type="ARBA" id="ARBA00011255"/>
    </source>
</evidence>
<dbReference type="EMBL" id="JANUHB010000002">
    <property type="protein sequence ID" value="MCS0808900.1"/>
    <property type="molecule type" value="Genomic_DNA"/>
</dbReference>
<dbReference type="PROSITE" id="PS00018">
    <property type="entry name" value="EF_HAND_1"/>
    <property type="match status" value="1"/>
</dbReference>
<sequence>MTINSPTYDPASTATALAQKFTAPTQDMLTAQTKDAQATTKALSDLGLAIGAFQTSLSSLTGLNKTLFAQSAVMSDTSLGTATATATAGTGTFSFFVEQIATSTQVAYDNLSNDGLAGGSVAISIGGTPFTVSLAGADTSKDGKMSVAELAAAINKASANAGRVQAAVVTIAGVPKLTLTSTATGTGHAITLDASGMTASTLKTKLTDPLNFSTTVTGQNAVAYLGDASGPRIEQASNTFTNYDGLSVTFTKAQAAGATPVTVTVSPDSGKTSKNVQDFVDAYNTLKKAIDGLLDTGDAAKKKAPGTFAHDSGIRALRDRLVALMRPTVGASLASYGIIATKEGTLAVDSTRLSNQLARDPNGLDALIGKATANTSTRSGIAGALQTFLEKWSDSTSGQLKMRSDANDKLQKSLTVRQTALDAQYDAAYQRYLLQFTQLQTLQSTMNSNSSMFDALFGDKSK</sequence>
<dbReference type="PANTHER" id="PTHR30288:SF0">
    <property type="entry name" value="FLAGELLAR HOOK-ASSOCIATED PROTEIN 2"/>
    <property type="match status" value="1"/>
</dbReference>
<name>A0ABT2DC73_9BURK</name>
<evidence type="ECO:0000259" key="6">
    <source>
        <dbReference type="Pfam" id="PF02465"/>
    </source>
</evidence>
<gene>
    <name evidence="8" type="primary">fliD</name>
    <name evidence="8" type="ORF">NX774_13305</name>
</gene>
<reference evidence="8 9" key="1">
    <citation type="submission" date="2022-08" db="EMBL/GenBank/DDBJ databases">
        <title>Reclassification of Massilia species as members of the genera Telluria, Duganella, Pseudoduganella, Mokoshia gen. nov. and Zemynaea gen. nov. using orthogonal and non-orthogonal genome-based approaches.</title>
        <authorList>
            <person name="Bowman J.P."/>
        </authorList>
    </citation>
    <scope>NUCLEOTIDE SEQUENCE [LARGE SCALE GENOMIC DNA]</scope>
    <source>
        <strain evidence="8 9">JCM 31605</strain>
    </source>
</reference>
<accession>A0ABT2DC73</accession>
<dbReference type="Proteomes" id="UP001206126">
    <property type="component" value="Unassembled WGS sequence"/>
</dbReference>
<evidence type="ECO:0000256" key="3">
    <source>
        <dbReference type="ARBA" id="ARBA00023054"/>
    </source>
</evidence>
<evidence type="ECO:0000256" key="5">
    <source>
        <dbReference type="RuleBase" id="RU362066"/>
    </source>
</evidence>
<protein>
    <recommendedName>
        <fullName evidence="5">Flagellar hook-associated protein 2</fullName>
        <shortName evidence="5">HAP2</shortName>
    </recommendedName>
    <alternativeName>
        <fullName evidence="5">Flagellar cap protein</fullName>
    </alternativeName>
</protein>
<keyword evidence="8" id="KW-0966">Cell projection</keyword>
<dbReference type="Pfam" id="PF02465">
    <property type="entry name" value="FliD_N"/>
    <property type="match status" value="1"/>
</dbReference>
<feature type="domain" description="Flagellar hook-associated protein 2 N-terminal" evidence="6">
    <location>
        <begin position="9"/>
        <end position="103"/>
    </location>
</feature>
<evidence type="ECO:0000259" key="7">
    <source>
        <dbReference type="Pfam" id="PF07195"/>
    </source>
</evidence>
<comment type="subunit">
    <text evidence="2 5">Homopentamer.</text>
</comment>
<keyword evidence="4 5" id="KW-0975">Bacterial flagellum</keyword>
<dbReference type="Pfam" id="PF07195">
    <property type="entry name" value="FliD_C"/>
    <property type="match status" value="1"/>
</dbReference>